<feature type="compositionally biased region" description="Pro residues" evidence="1">
    <location>
        <begin position="213"/>
        <end position="227"/>
    </location>
</feature>
<name>A0ABQ2KQV1_9MICO</name>
<feature type="transmembrane region" description="Helical" evidence="2">
    <location>
        <begin position="163"/>
        <end position="186"/>
    </location>
</feature>
<proteinExistence type="predicted"/>
<evidence type="ECO:0000256" key="1">
    <source>
        <dbReference type="SAM" id="MobiDB-lite"/>
    </source>
</evidence>
<evidence type="ECO:0000313" key="3">
    <source>
        <dbReference type="EMBL" id="GGN89600.1"/>
    </source>
</evidence>
<keyword evidence="4" id="KW-1185">Reference proteome</keyword>
<organism evidence="3 4">
    <name type="scientific">Agrococcus terreus</name>
    <dbReference type="NCBI Taxonomy" id="574649"/>
    <lineage>
        <taxon>Bacteria</taxon>
        <taxon>Bacillati</taxon>
        <taxon>Actinomycetota</taxon>
        <taxon>Actinomycetes</taxon>
        <taxon>Micrococcales</taxon>
        <taxon>Microbacteriaceae</taxon>
        <taxon>Agrococcus</taxon>
    </lineage>
</organism>
<keyword evidence="2" id="KW-0812">Transmembrane</keyword>
<feature type="compositionally biased region" description="Low complexity" evidence="1">
    <location>
        <begin position="228"/>
        <end position="237"/>
    </location>
</feature>
<accession>A0ABQ2KQV1</accession>
<evidence type="ECO:0000313" key="4">
    <source>
        <dbReference type="Proteomes" id="UP000626982"/>
    </source>
</evidence>
<sequence>MADAGVRPPGMARTGARRRPDPLDPAQAAAARAAGALGLPLVSAGAALVWGLLVAALVVAVLRAAVVDLFDDREWTMPVVRWVEGLDAGWLVPVVLVAVVLAVGAGALGCWLSVRRLRRGGVPDAAAVTLRGAALGTALQAVLSTLSSWLLGLLMLLGGVVAAWVVVLAWVLLSIGASALVGWLAGPRTWLAIARREARRAAAEVAAAAGAPPIAPPVPPAGPPAAPHPHVSGPPSA</sequence>
<reference evidence="4" key="1">
    <citation type="journal article" date="2019" name="Int. J. Syst. Evol. Microbiol.">
        <title>The Global Catalogue of Microorganisms (GCM) 10K type strain sequencing project: providing services to taxonomists for standard genome sequencing and annotation.</title>
        <authorList>
            <consortium name="The Broad Institute Genomics Platform"/>
            <consortium name="The Broad Institute Genome Sequencing Center for Infectious Disease"/>
            <person name="Wu L."/>
            <person name="Ma J."/>
        </authorList>
    </citation>
    <scope>NUCLEOTIDE SEQUENCE [LARGE SCALE GENOMIC DNA]</scope>
    <source>
        <strain evidence="4">CGMCC 1.6960</strain>
    </source>
</reference>
<keyword evidence="2" id="KW-1133">Transmembrane helix</keyword>
<feature type="region of interest" description="Disordered" evidence="1">
    <location>
        <begin position="211"/>
        <end position="237"/>
    </location>
</feature>
<gene>
    <name evidence="3" type="ORF">GCM10010968_26450</name>
</gene>
<dbReference type="Proteomes" id="UP000626982">
    <property type="component" value="Unassembled WGS sequence"/>
</dbReference>
<comment type="caution">
    <text evidence="3">The sequence shown here is derived from an EMBL/GenBank/DDBJ whole genome shotgun (WGS) entry which is preliminary data.</text>
</comment>
<feature type="transmembrane region" description="Helical" evidence="2">
    <location>
        <begin position="133"/>
        <end position="157"/>
    </location>
</feature>
<feature type="transmembrane region" description="Helical" evidence="2">
    <location>
        <begin position="47"/>
        <end position="70"/>
    </location>
</feature>
<protein>
    <submittedName>
        <fullName evidence="3">Uncharacterized protein</fullName>
    </submittedName>
</protein>
<dbReference type="EMBL" id="BMLM01000002">
    <property type="protein sequence ID" value="GGN89600.1"/>
    <property type="molecule type" value="Genomic_DNA"/>
</dbReference>
<keyword evidence="2" id="KW-0472">Membrane</keyword>
<feature type="transmembrane region" description="Helical" evidence="2">
    <location>
        <begin position="90"/>
        <end position="112"/>
    </location>
</feature>
<feature type="region of interest" description="Disordered" evidence="1">
    <location>
        <begin position="1"/>
        <end position="22"/>
    </location>
</feature>
<evidence type="ECO:0000256" key="2">
    <source>
        <dbReference type="SAM" id="Phobius"/>
    </source>
</evidence>